<gene>
    <name evidence="9" type="ORF">SAMN04488121_1031058</name>
</gene>
<dbReference type="AlphaFoldDB" id="A0A1G7SYC1"/>
<dbReference type="InterPro" id="IPR036942">
    <property type="entry name" value="Beta-barrel_TonB_sf"/>
</dbReference>
<evidence type="ECO:0000256" key="6">
    <source>
        <dbReference type="ARBA" id="ARBA00023237"/>
    </source>
</evidence>
<dbReference type="InterPro" id="IPR037066">
    <property type="entry name" value="Plug_dom_sf"/>
</dbReference>
<feature type="domain" description="TonB-dependent receptor plug" evidence="8">
    <location>
        <begin position="201"/>
        <end position="323"/>
    </location>
</feature>
<evidence type="ECO:0000256" key="2">
    <source>
        <dbReference type="ARBA" id="ARBA00022448"/>
    </source>
</evidence>
<sequence>MLAVCLQISANGFSQTVTFSGRDVPLGKVFSAIKEQTGYVLFYDYSVLDGSRPVTLSVKNDPIDHFLTRILKGQLLDYKIIRKTIFIKKTDPPAGPKELQPEEADIPVANPPITGRITNENGEPLVGATMKVKGGKAVAVTDANGKFSIDANVGDLLVISYVGFASREIMINTAEIGRVSLSPSDSRLDEIQIIAYGVSTKRFVTGSATTIKSADIEKQPVTNVLTALQGRMPGVFITSANGIPGSAVTMQIRGNNSISALSNPLYIVDGIPIPATSISNVSNTASGSVSPFNSINPMDIESITVLKDAEATAIYGSRGSNGVVLITTKKGKAGKTKLDVNAYSGASVATRIPEFMNTQQYLTIRKKAFAADNITPTISNAQDLLLWDQNAYTNFPKLILGNTSPLTNVQATVSGGDENTRFLLGGGYHHEGSIIFGDNHDNRVSGHLNLDHNSTDKRLNINTSVTYSNDNIKTLAADPYLSIFAPPNFPHYDTTGNLYWIKGNTTPPLTNPYSYLLKVGRTSTDNFIANTSIRYAVLPGLNAKVNVGYTKMSMAQQSTAPTTAFNPTSTSSTKSSATFGNSSTQSYIIEPQLDYTKKISKGVLNVLAGSTMQSSSSKTNSITGINFTSDDLIESISAATAITNKTLTNTQYKYISGFGRANFRWKDRYILNATFRRDGSSRFGPGRQFGDFWSVSGGWIFSEENIVKRTLPVLSFGKLRSSYGVTGNDQILDYRYLETYTSNSLPYNGNLGLYSNNIANPDYGWETNKKLEVAMDLGFLKDRILLTSAFYRSRSNNQLVQTSLPTQSGFSYYQANLPALVQNTSWEFELSTTNINSKRFHWQTNFNITFPKNTLLAFPGLASSPYALYYVVGQPLDLFRGYHYTGISATTGVAQFEDVNKDGSITSSGDYINIGSRYPKYYGGLSNTISYKNFSLDIFLQFSKQNGYNAIKAYYYPVGYKVNLPAYLAQDYWEPGHTNASRSALTTTTSSDAGYAYIYQLPMSSAAYSDASYIRVKNLSFSYSLPKKIIEKMRAQSLRVYVQGQNLFTFTHYKGLDPEVQNATPVLKTLTGGIQLTL</sequence>
<evidence type="ECO:0000256" key="1">
    <source>
        <dbReference type="ARBA" id="ARBA00004571"/>
    </source>
</evidence>
<evidence type="ECO:0000256" key="5">
    <source>
        <dbReference type="ARBA" id="ARBA00023136"/>
    </source>
</evidence>
<evidence type="ECO:0000259" key="8">
    <source>
        <dbReference type="Pfam" id="PF07715"/>
    </source>
</evidence>
<dbReference type="Pfam" id="PF07715">
    <property type="entry name" value="Plug"/>
    <property type="match status" value="1"/>
</dbReference>
<proteinExistence type="inferred from homology"/>
<dbReference type="InterPro" id="IPR039426">
    <property type="entry name" value="TonB-dep_rcpt-like"/>
</dbReference>
<dbReference type="NCBIfam" id="TIGR04056">
    <property type="entry name" value="OMP_RagA_SusC"/>
    <property type="match status" value="1"/>
</dbReference>
<comment type="similarity">
    <text evidence="7">Belongs to the TonB-dependent receptor family.</text>
</comment>
<evidence type="ECO:0000256" key="4">
    <source>
        <dbReference type="ARBA" id="ARBA00022692"/>
    </source>
</evidence>
<dbReference type="Gene3D" id="2.40.170.20">
    <property type="entry name" value="TonB-dependent receptor, beta-barrel domain"/>
    <property type="match status" value="1"/>
</dbReference>
<dbReference type="Gene3D" id="2.60.40.1120">
    <property type="entry name" value="Carboxypeptidase-like, regulatory domain"/>
    <property type="match status" value="1"/>
</dbReference>
<reference evidence="9 10" key="1">
    <citation type="submission" date="2016-10" db="EMBL/GenBank/DDBJ databases">
        <authorList>
            <person name="de Groot N.N."/>
        </authorList>
    </citation>
    <scope>NUCLEOTIDE SEQUENCE [LARGE SCALE GENOMIC DNA]</scope>
    <source>
        <strain evidence="9 10">DSM 527</strain>
    </source>
</reference>
<dbReference type="InterPro" id="IPR023996">
    <property type="entry name" value="TonB-dep_OMP_SusC/RagA"/>
</dbReference>
<comment type="subcellular location">
    <subcellularLocation>
        <location evidence="1 7">Cell outer membrane</location>
        <topology evidence="1 7">Multi-pass membrane protein</topology>
    </subcellularLocation>
</comment>
<evidence type="ECO:0000256" key="7">
    <source>
        <dbReference type="PROSITE-ProRule" id="PRU01360"/>
    </source>
</evidence>
<dbReference type="Pfam" id="PF13715">
    <property type="entry name" value="CarbopepD_reg_2"/>
    <property type="match status" value="1"/>
</dbReference>
<evidence type="ECO:0000313" key="10">
    <source>
        <dbReference type="Proteomes" id="UP000199045"/>
    </source>
</evidence>
<keyword evidence="4 7" id="KW-0812">Transmembrane</keyword>
<organism evidence="9 10">
    <name type="scientific">Chitinophaga filiformis</name>
    <name type="common">Myxococcus filiformis</name>
    <name type="synonym">Flexibacter filiformis</name>
    <dbReference type="NCBI Taxonomy" id="104663"/>
    <lineage>
        <taxon>Bacteria</taxon>
        <taxon>Pseudomonadati</taxon>
        <taxon>Bacteroidota</taxon>
        <taxon>Chitinophagia</taxon>
        <taxon>Chitinophagales</taxon>
        <taxon>Chitinophagaceae</taxon>
        <taxon>Chitinophaga</taxon>
    </lineage>
</organism>
<keyword evidence="6 7" id="KW-0998">Cell outer membrane</keyword>
<dbReference type="SUPFAM" id="SSF49464">
    <property type="entry name" value="Carboxypeptidase regulatory domain-like"/>
    <property type="match status" value="1"/>
</dbReference>
<dbReference type="InterPro" id="IPR008969">
    <property type="entry name" value="CarboxyPept-like_regulatory"/>
</dbReference>
<accession>A0A1G7SYC1</accession>
<dbReference type="RefSeq" id="WP_218124205.1">
    <property type="nucleotide sequence ID" value="NZ_FNBN01000003.1"/>
</dbReference>
<dbReference type="PROSITE" id="PS52016">
    <property type="entry name" value="TONB_DEPENDENT_REC_3"/>
    <property type="match status" value="1"/>
</dbReference>
<evidence type="ECO:0000256" key="3">
    <source>
        <dbReference type="ARBA" id="ARBA00022452"/>
    </source>
</evidence>
<dbReference type="STRING" id="104663.SAMN04488121_1031058"/>
<dbReference type="SUPFAM" id="SSF56935">
    <property type="entry name" value="Porins"/>
    <property type="match status" value="1"/>
</dbReference>
<dbReference type="InterPro" id="IPR023997">
    <property type="entry name" value="TonB-dep_OMP_SusC/RagA_CS"/>
</dbReference>
<dbReference type="GO" id="GO:0009279">
    <property type="term" value="C:cell outer membrane"/>
    <property type="evidence" value="ECO:0007669"/>
    <property type="project" value="UniProtKB-SubCell"/>
</dbReference>
<dbReference type="EMBL" id="FNBN01000003">
    <property type="protein sequence ID" value="SDG27764.1"/>
    <property type="molecule type" value="Genomic_DNA"/>
</dbReference>
<keyword evidence="2 7" id="KW-0813">Transport</keyword>
<protein>
    <submittedName>
        <fullName evidence="9">TonB-linked outer membrane protein, SusC/RagA family</fullName>
    </submittedName>
</protein>
<evidence type="ECO:0000313" key="9">
    <source>
        <dbReference type="EMBL" id="SDG27764.1"/>
    </source>
</evidence>
<keyword evidence="3 7" id="KW-1134">Transmembrane beta strand</keyword>
<dbReference type="Proteomes" id="UP000199045">
    <property type="component" value="Unassembled WGS sequence"/>
</dbReference>
<dbReference type="InterPro" id="IPR012910">
    <property type="entry name" value="Plug_dom"/>
</dbReference>
<keyword evidence="5 7" id="KW-0472">Membrane</keyword>
<dbReference type="NCBIfam" id="TIGR04057">
    <property type="entry name" value="SusC_RagA_signa"/>
    <property type="match status" value="1"/>
</dbReference>
<dbReference type="Gene3D" id="2.170.130.10">
    <property type="entry name" value="TonB-dependent receptor, plug domain"/>
    <property type="match status" value="1"/>
</dbReference>
<name>A0A1G7SYC1_CHIFI</name>